<evidence type="ECO:0000259" key="2">
    <source>
        <dbReference type="PROSITE" id="PS51029"/>
    </source>
</evidence>
<dbReference type="EMBL" id="GEIB01000787">
    <property type="protein sequence ID" value="JAR87215.1"/>
    <property type="molecule type" value="Transcribed_RNA"/>
</dbReference>
<dbReference type="SMART" id="SM00595">
    <property type="entry name" value="MADF"/>
    <property type="match status" value="1"/>
</dbReference>
<feature type="region of interest" description="Disordered" evidence="1">
    <location>
        <begin position="148"/>
        <end position="181"/>
    </location>
</feature>
<evidence type="ECO:0000313" key="3">
    <source>
        <dbReference type="EMBL" id="JAR87215.1"/>
    </source>
</evidence>
<dbReference type="PROSITE" id="PS51029">
    <property type="entry name" value="MADF"/>
    <property type="match status" value="1"/>
</dbReference>
<dbReference type="AlphaFoldDB" id="A0A147BA19"/>
<name>A0A147BA19_9ACAR</name>
<dbReference type="InterPro" id="IPR006578">
    <property type="entry name" value="MADF-dom"/>
</dbReference>
<dbReference type="PANTHER" id="PTHR21505">
    <property type="entry name" value="MADF DOMAIN-CONTAINING PROTEIN-RELATED"/>
    <property type="match status" value="1"/>
</dbReference>
<dbReference type="PANTHER" id="PTHR21505:SF12">
    <property type="entry name" value="MADF DOMAIN-CONTAINING PROTEIN-RELATED"/>
    <property type="match status" value="1"/>
</dbReference>
<feature type="non-terminal residue" evidence="3">
    <location>
        <position position="1"/>
    </location>
</feature>
<sequence length="256" mass="28267">EFTIRDEKLLISLMQARTMLWNGKDPNYHNKDVKEKAYGEIAGRLGRSIAAVKTKWYNLRSQFTREQRRVNRSRRAGAGLDDATVYRPKWVHYKELLFLASVCKERQSEANQDHISVADVPPVAEAATATSTDSPELPHNGTCERLEETAAQSEDDASTGASTEGIGGSRKRHRVPDSCQTGRGGLLEAAVNKLNAPPATDECDAFGVMMAHCVRAVPAGIHRQMAMLLAHQAIVKYSLSLNGMQAQEIDIVQHTQ</sequence>
<accession>A0A147BA19</accession>
<evidence type="ECO:0000256" key="1">
    <source>
        <dbReference type="SAM" id="MobiDB-lite"/>
    </source>
</evidence>
<proteinExistence type="predicted"/>
<protein>
    <submittedName>
        <fullName evidence="3">Isoform b</fullName>
    </submittedName>
</protein>
<feature type="domain" description="MADF" evidence="2">
    <location>
        <begin position="9"/>
        <end position="104"/>
    </location>
</feature>
<organism evidence="3">
    <name type="scientific">Alectorobius mimon</name>
    <dbReference type="NCBI Taxonomy" id="360319"/>
    <lineage>
        <taxon>Eukaryota</taxon>
        <taxon>Metazoa</taxon>
        <taxon>Ecdysozoa</taxon>
        <taxon>Arthropoda</taxon>
        <taxon>Chelicerata</taxon>
        <taxon>Arachnida</taxon>
        <taxon>Acari</taxon>
        <taxon>Parasitiformes</taxon>
        <taxon>Ixodida</taxon>
        <taxon>Ixodoidea</taxon>
        <taxon>Argasidae</taxon>
        <taxon>Ornithodorinae</taxon>
        <taxon>Alectorobius</taxon>
    </lineage>
</organism>
<reference evidence="3" key="1">
    <citation type="submission" date="2016-03" db="EMBL/GenBank/DDBJ databases">
        <title>Gut transcriptome analysis on engorged females of Ornithodoros mimon (Acari: Argasidae) and phylogenetic inferences of soft ticks.</title>
        <authorList>
            <person name="Landulfo G.A."/>
            <person name="Giovanni D."/>
            <person name="Carvalho E."/>
            <person name="Junqueira-de-Azevedo I."/>
            <person name="Patane J."/>
            <person name="Mendoca R."/>
            <person name="Barros-Battesti D."/>
        </authorList>
    </citation>
    <scope>NUCLEOTIDE SEQUENCE</scope>
    <source>
        <strain evidence="3">Females</strain>
        <tissue evidence="3">Gut</tissue>
    </source>
</reference>
<dbReference type="Pfam" id="PF10545">
    <property type="entry name" value="MADF_DNA_bdg"/>
    <property type="match status" value="1"/>
</dbReference>